<dbReference type="Proteomes" id="UP000017559">
    <property type="component" value="Unassembled WGS sequence"/>
</dbReference>
<dbReference type="AlphaFoldDB" id="V2WQ14"/>
<organism evidence="1 2">
    <name type="scientific">Moniliophthora roreri (strain MCA 2997)</name>
    <name type="common">Cocoa frosty pod rot fungus</name>
    <name type="synonym">Crinipellis roreri</name>
    <dbReference type="NCBI Taxonomy" id="1381753"/>
    <lineage>
        <taxon>Eukaryota</taxon>
        <taxon>Fungi</taxon>
        <taxon>Dikarya</taxon>
        <taxon>Basidiomycota</taxon>
        <taxon>Agaricomycotina</taxon>
        <taxon>Agaricomycetes</taxon>
        <taxon>Agaricomycetidae</taxon>
        <taxon>Agaricales</taxon>
        <taxon>Marasmiineae</taxon>
        <taxon>Marasmiaceae</taxon>
        <taxon>Moniliophthora</taxon>
    </lineage>
</organism>
<dbReference type="KEGG" id="mrr:Moror_2247"/>
<reference evidence="1 2" key="1">
    <citation type="journal article" date="2014" name="BMC Genomics">
        <title>Genome and secretome analysis of the hemibiotrophic fungal pathogen, Moniliophthora roreri, which causes frosty pod rot disease of cacao: mechanisms of the biotrophic and necrotrophic phases.</title>
        <authorList>
            <person name="Meinhardt L.W."/>
            <person name="Costa G.G.L."/>
            <person name="Thomazella D.P.T."/>
            <person name="Teixeira P.J.P.L."/>
            <person name="Carazzolle M.F."/>
            <person name="Schuster S.C."/>
            <person name="Carlson J.E."/>
            <person name="Guiltinan M.J."/>
            <person name="Mieczkowski P."/>
            <person name="Farmer A."/>
            <person name="Ramaraj T."/>
            <person name="Crozier J."/>
            <person name="Davis R.E."/>
            <person name="Shao J."/>
            <person name="Melnick R.L."/>
            <person name="Pereira G.A.G."/>
            <person name="Bailey B.A."/>
        </authorList>
    </citation>
    <scope>NUCLEOTIDE SEQUENCE [LARGE SCALE GENOMIC DNA]</scope>
    <source>
        <strain evidence="1 2">MCA 2997</strain>
    </source>
</reference>
<accession>V2WQ14</accession>
<evidence type="ECO:0000313" key="1">
    <source>
        <dbReference type="EMBL" id="ESK82315.1"/>
    </source>
</evidence>
<dbReference type="EMBL" id="AWSO01001979">
    <property type="protein sequence ID" value="ESK82315.1"/>
    <property type="molecule type" value="Genomic_DNA"/>
</dbReference>
<keyword evidence="2" id="KW-1185">Reference proteome</keyword>
<evidence type="ECO:0000313" key="2">
    <source>
        <dbReference type="Proteomes" id="UP000017559"/>
    </source>
</evidence>
<protein>
    <submittedName>
        <fullName evidence="1">Uncharacterized protein</fullName>
    </submittedName>
</protein>
<sequence>MPLPLPTSQLLTLSQPLLSSRLPQTPVAKEKGKSLATKWVPLLPEKLNLSALASKLQLPKSKVLDPQVASNLEGNLSWVSAFDRSGIAPTLSQDPPQPAAGPSHL</sequence>
<proteinExistence type="predicted"/>
<gene>
    <name evidence="1" type="ORF">Moror_2247</name>
</gene>
<dbReference type="HOGENOM" id="CLU_2270172_0_0_1"/>
<comment type="caution">
    <text evidence="1">The sequence shown here is derived from an EMBL/GenBank/DDBJ whole genome shotgun (WGS) entry which is preliminary data.</text>
</comment>
<name>V2WQ14_MONRO</name>